<dbReference type="EMBL" id="HF951689">
    <property type="protein sequence ID" value="CCW34596.1"/>
    <property type="molecule type" value="Genomic_DNA"/>
</dbReference>
<keyword evidence="5 8" id="KW-0663">Pyridoxal phosphate</keyword>
<dbReference type="FunFam" id="3.40.640.10:FF:000021">
    <property type="entry name" value="Glutamate-1-semialdehyde 2,1-aminomutase"/>
    <property type="match status" value="1"/>
</dbReference>
<dbReference type="EC" id="5.4.3.8" evidence="8"/>
<organism evidence="9 10">
    <name type="scientific">Chthonomonas calidirosea (strain DSM 23976 / ICMP 18418 / T49)</name>
    <dbReference type="NCBI Taxonomy" id="1303518"/>
    <lineage>
        <taxon>Bacteria</taxon>
        <taxon>Bacillati</taxon>
        <taxon>Armatimonadota</taxon>
        <taxon>Chthonomonadia</taxon>
        <taxon>Chthonomonadales</taxon>
        <taxon>Chthonomonadaceae</taxon>
        <taxon>Chthonomonas</taxon>
    </lineage>
</organism>
<dbReference type="InterPro" id="IPR049704">
    <property type="entry name" value="Aminotrans_3_PPA_site"/>
</dbReference>
<comment type="subunit">
    <text evidence="8">Homodimer.</text>
</comment>
<dbReference type="InterPro" id="IPR015421">
    <property type="entry name" value="PyrdxlP-dep_Trfase_major"/>
</dbReference>
<gene>
    <name evidence="8" type="primary">hemL</name>
    <name evidence="9" type="ORF">CCALI_00771</name>
</gene>
<dbReference type="InterPro" id="IPR015424">
    <property type="entry name" value="PyrdxlP-dep_Trfase"/>
</dbReference>
<dbReference type="InterPro" id="IPR015422">
    <property type="entry name" value="PyrdxlP-dep_Trfase_small"/>
</dbReference>
<dbReference type="InterPro" id="IPR005814">
    <property type="entry name" value="Aminotrans_3"/>
</dbReference>
<dbReference type="GO" id="GO:0005737">
    <property type="term" value="C:cytoplasm"/>
    <property type="evidence" value="ECO:0007669"/>
    <property type="project" value="UniProtKB-SubCell"/>
</dbReference>
<dbReference type="CDD" id="cd00610">
    <property type="entry name" value="OAT_like"/>
    <property type="match status" value="1"/>
</dbReference>
<dbReference type="OrthoDB" id="9807885at2"/>
<comment type="cofactor">
    <cofactor evidence="2 8">
        <name>pyridoxal 5'-phosphate</name>
        <dbReference type="ChEBI" id="CHEBI:597326"/>
    </cofactor>
</comment>
<dbReference type="NCBIfam" id="TIGR00713">
    <property type="entry name" value="hemL"/>
    <property type="match status" value="1"/>
</dbReference>
<accession>S0ET44</accession>
<dbReference type="STRING" id="454171.CP488_00380"/>
<dbReference type="Gene3D" id="3.40.640.10">
    <property type="entry name" value="Type I PLP-dependent aspartate aminotransferase-like (Major domain)"/>
    <property type="match status" value="1"/>
</dbReference>
<dbReference type="AlphaFoldDB" id="S0ET44"/>
<dbReference type="PROSITE" id="PS00600">
    <property type="entry name" value="AA_TRANSFER_CLASS_3"/>
    <property type="match status" value="1"/>
</dbReference>
<evidence type="ECO:0000256" key="1">
    <source>
        <dbReference type="ARBA" id="ARBA00001579"/>
    </source>
</evidence>
<dbReference type="GO" id="GO:0006782">
    <property type="term" value="P:protoporphyrinogen IX biosynthetic process"/>
    <property type="evidence" value="ECO:0007669"/>
    <property type="project" value="UniProtKB-UniRule"/>
</dbReference>
<evidence type="ECO:0000256" key="5">
    <source>
        <dbReference type="ARBA" id="ARBA00022898"/>
    </source>
</evidence>
<evidence type="ECO:0000256" key="2">
    <source>
        <dbReference type="ARBA" id="ARBA00001933"/>
    </source>
</evidence>
<evidence type="ECO:0000313" key="10">
    <source>
        <dbReference type="Proteomes" id="UP000014227"/>
    </source>
</evidence>
<evidence type="ECO:0000313" key="9">
    <source>
        <dbReference type="EMBL" id="CCW34596.1"/>
    </source>
</evidence>
<dbReference type="GO" id="GO:0030170">
    <property type="term" value="F:pyridoxal phosphate binding"/>
    <property type="evidence" value="ECO:0007669"/>
    <property type="project" value="InterPro"/>
</dbReference>
<dbReference type="eggNOG" id="COG0001">
    <property type="taxonomic scope" value="Bacteria"/>
</dbReference>
<dbReference type="InterPro" id="IPR004639">
    <property type="entry name" value="4pyrrol_synth_GluAld_NH2Trfase"/>
</dbReference>
<dbReference type="FunCoup" id="S0ET44">
    <property type="interactions" value="425"/>
</dbReference>
<sequence length="435" mass="46605">MKTHQRSKELYERAVKVIPGGVNSPVRAFRAVGGDPIFIHRGEGAYLYDVDGNRYLDCVGSWGPLILGHAHPDILSAISAQLPNGTTFGAPTELEVLFAEELCEAVPSLEKVRLVSSGTEATMSAIRAARGYTGRDIIVKFEGCYHGHADFLLAKAGSGVATLGLPECAGVPAAVTANTLTLPYNDIEALHATFREYGFSIAGVIVEPVAGNMGCVPPISGFLEALREVTQRYGALLLFDEVMTGFRLAYGGAQERFGILPDLTMLGKIAGGGLPLGAFGGRAEIMDVIAPVGPVYQAGTLSGNPVAVAAGLATVQTLKKQRHVLYERLDRIGGKLADAFRYAAEEAGVTVVVNQIGSMITVFFTDLPAVNNYAQAKTSNTQRFARWFRTLLEEGIYWPPSQFESAFLSDAMSDEDVYQLIETARAGFYKAREAA</sequence>
<keyword evidence="8" id="KW-0963">Cytoplasm</keyword>
<evidence type="ECO:0000256" key="4">
    <source>
        <dbReference type="ARBA" id="ARBA00008981"/>
    </source>
</evidence>
<feature type="modified residue" description="N6-(pyridoxal phosphate)lysine" evidence="8">
    <location>
        <position position="268"/>
    </location>
</feature>
<reference evidence="10" key="1">
    <citation type="submission" date="2013-03" db="EMBL/GenBank/DDBJ databases">
        <title>Genome sequence of Chthonomonas calidirosea, the first sequenced genome from the Armatimonadetes phylum (formally candidate division OP10).</title>
        <authorList>
            <person name="Lee K.C.Y."/>
            <person name="Morgan X.C."/>
            <person name="Dunfield P.F."/>
            <person name="Tamas I."/>
            <person name="Houghton K.M."/>
            <person name="Vyssotski M."/>
            <person name="Ryan J.L.J."/>
            <person name="Lagutin K."/>
            <person name="McDonald I.R."/>
            <person name="Stott M.B."/>
        </authorList>
    </citation>
    <scope>NUCLEOTIDE SEQUENCE [LARGE SCALE GENOMIC DNA]</scope>
    <source>
        <strain evidence="10">DSM 23976 / ICMP 18418 / T49</strain>
    </source>
</reference>
<keyword evidence="10" id="KW-1185">Reference proteome</keyword>
<dbReference type="PANTHER" id="PTHR43713:SF3">
    <property type="entry name" value="GLUTAMATE-1-SEMIALDEHYDE 2,1-AMINOMUTASE 1, CHLOROPLASTIC-RELATED"/>
    <property type="match status" value="1"/>
</dbReference>
<protein>
    <recommendedName>
        <fullName evidence="8">Glutamate-1-semialdehyde 2,1-aminomutase</fullName>
        <shortName evidence="8">GSA</shortName>
        <ecNumber evidence="8">5.4.3.8</ecNumber>
    </recommendedName>
    <alternativeName>
        <fullName evidence="8">Glutamate-1-semialdehyde aminotransferase</fullName>
        <shortName evidence="8">GSA-AT</shortName>
    </alternativeName>
</protein>
<dbReference type="Pfam" id="PF00202">
    <property type="entry name" value="Aminotran_3"/>
    <property type="match status" value="1"/>
</dbReference>
<comment type="similarity">
    <text evidence="4 8">Belongs to the class-III pyridoxal-phosphate-dependent aminotransferase family. HemL subfamily.</text>
</comment>
<dbReference type="InParanoid" id="S0ET44"/>
<dbReference type="PANTHER" id="PTHR43713">
    <property type="entry name" value="GLUTAMATE-1-SEMIALDEHYDE 2,1-AMINOMUTASE"/>
    <property type="match status" value="1"/>
</dbReference>
<dbReference type="UniPathway" id="UPA00251">
    <property type="reaction ID" value="UER00317"/>
</dbReference>
<keyword evidence="6 8" id="KW-0413">Isomerase</keyword>
<dbReference type="GO" id="GO:0042286">
    <property type="term" value="F:glutamate-1-semialdehyde 2,1-aminomutase activity"/>
    <property type="evidence" value="ECO:0007669"/>
    <property type="project" value="UniProtKB-UniRule"/>
</dbReference>
<evidence type="ECO:0000256" key="6">
    <source>
        <dbReference type="ARBA" id="ARBA00023235"/>
    </source>
</evidence>
<comment type="pathway">
    <text evidence="3">Porphyrin-containing compound metabolism; protoporphyrin-IX biosynthesis; 5-aminolevulinate from L-glutamyl-tRNA(Glu): step 2/2.</text>
</comment>
<name>S0ET44_CHTCT</name>
<evidence type="ECO:0000256" key="7">
    <source>
        <dbReference type="ARBA" id="ARBA00023244"/>
    </source>
</evidence>
<dbReference type="NCBIfam" id="NF000818">
    <property type="entry name" value="PRK00062.1"/>
    <property type="match status" value="1"/>
</dbReference>
<dbReference type="Proteomes" id="UP000014227">
    <property type="component" value="Chromosome I"/>
</dbReference>
<proteinExistence type="inferred from homology"/>
<dbReference type="HAMAP" id="MF_00375">
    <property type="entry name" value="HemL_aminotrans_3"/>
    <property type="match status" value="1"/>
</dbReference>
<comment type="subcellular location">
    <subcellularLocation>
        <location evidence="8">Cytoplasm</location>
    </subcellularLocation>
</comment>
<dbReference type="RefSeq" id="WP_016482156.1">
    <property type="nucleotide sequence ID" value="NC_021487.1"/>
</dbReference>
<dbReference type="HOGENOM" id="CLU_016922_1_5_0"/>
<dbReference type="KEGG" id="ccz:CCALI_00771"/>
<evidence type="ECO:0000256" key="3">
    <source>
        <dbReference type="ARBA" id="ARBA00004819"/>
    </source>
</evidence>
<evidence type="ECO:0000256" key="8">
    <source>
        <dbReference type="HAMAP-Rule" id="MF_00375"/>
    </source>
</evidence>
<dbReference type="GO" id="GO:0008483">
    <property type="term" value="F:transaminase activity"/>
    <property type="evidence" value="ECO:0007669"/>
    <property type="project" value="InterPro"/>
</dbReference>
<dbReference type="SUPFAM" id="SSF53383">
    <property type="entry name" value="PLP-dependent transferases"/>
    <property type="match status" value="1"/>
</dbReference>
<dbReference type="PATRIC" id="fig|1303518.3.peg.780"/>
<dbReference type="Gene3D" id="3.90.1150.10">
    <property type="entry name" value="Aspartate Aminotransferase, domain 1"/>
    <property type="match status" value="1"/>
</dbReference>
<keyword evidence="7 8" id="KW-0627">Porphyrin biosynthesis</keyword>
<comment type="catalytic activity">
    <reaction evidence="1 8">
        <text>(S)-4-amino-5-oxopentanoate = 5-aminolevulinate</text>
        <dbReference type="Rhea" id="RHEA:14265"/>
        <dbReference type="ChEBI" id="CHEBI:57501"/>
        <dbReference type="ChEBI" id="CHEBI:356416"/>
        <dbReference type="EC" id="5.4.3.8"/>
    </reaction>
</comment>